<protein>
    <submittedName>
        <fullName evidence="1">Uncharacterized protein</fullName>
    </submittedName>
</protein>
<organism evidence="1 2">
    <name type="scientific">Streptomyces chisholmiae</name>
    <dbReference type="NCBI Taxonomy" id="3075540"/>
    <lineage>
        <taxon>Bacteria</taxon>
        <taxon>Bacillati</taxon>
        <taxon>Actinomycetota</taxon>
        <taxon>Actinomycetes</taxon>
        <taxon>Kitasatosporales</taxon>
        <taxon>Streptomycetaceae</taxon>
        <taxon>Streptomyces</taxon>
    </lineage>
</organism>
<dbReference type="RefSeq" id="WP_311669526.1">
    <property type="nucleotide sequence ID" value="NZ_JAVREO010000017.1"/>
</dbReference>
<gene>
    <name evidence="1" type="ORF">RM844_24475</name>
</gene>
<proteinExistence type="predicted"/>
<accession>A0ABU2JWR2</accession>
<name>A0ABU2JWR2_9ACTN</name>
<dbReference type="Proteomes" id="UP001183410">
    <property type="component" value="Unassembled WGS sequence"/>
</dbReference>
<evidence type="ECO:0000313" key="2">
    <source>
        <dbReference type="Proteomes" id="UP001183410"/>
    </source>
</evidence>
<dbReference type="EMBL" id="JAVREO010000017">
    <property type="protein sequence ID" value="MDT0269442.1"/>
    <property type="molecule type" value="Genomic_DNA"/>
</dbReference>
<sequence length="111" mass="12153">MMMSFLAQLTESRGAAHLYRIIMDGGERFAFLVLDVDSREIFSSNVEGDPVGDLRLSLEDGSLCPASAVGDTGEEETSEMSREEFALVSGSVARAWRKEGEPPARITKFYG</sequence>
<keyword evidence="2" id="KW-1185">Reference proteome</keyword>
<comment type="caution">
    <text evidence="1">The sequence shown here is derived from an EMBL/GenBank/DDBJ whole genome shotgun (WGS) entry which is preliminary data.</text>
</comment>
<evidence type="ECO:0000313" key="1">
    <source>
        <dbReference type="EMBL" id="MDT0269442.1"/>
    </source>
</evidence>
<reference evidence="2" key="1">
    <citation type="submission" date="2023-07" db="EMBL/GenBank/DDBJ databases">
        <title>30 novel species of actinomycetes from the DSMZ collection.</title>
        <authorList>
            <person name="Nouioui I."/>
        </authorList>
    </citation>
    <scope>NUCLEOTIDE SEQUENCE [LARGE SCALE GENOMIC DNA]</scope>
    <source>
        <strain evidence="2">DSM 44915</strain>
    </source>
</reference>